<dbReference type="RefSeq" id="WP_146368293.1">
    <property type="nucleotide sequence ID" value="NZ_CP042295.1"/>
</dbReference>
<gene>
    <name evidence="1" type="ORF">FRW55_00605</name>
</gene>
<evidence type="ECO:0000313" key="1">
    <source>
        <dbReference type="EMBL" id="QDY86669.1"/>
    </source>
</evidence>
<protein>
    <submittedName>
        <fullName evidence="1">Uncharacterized protein</fullName>
    </submittedName>
</protein>
<keyword evidence="2" id="KW-1185">Reference proteome</keyword>
<organism evidence="1 2">
    <name type="scientific">Mycoplasma anserisalpingitidis</name>
    <dbReference type="NCBI Taxonomy" id="519450"/>
    <lineage>
        <taxon>Bacteria</taxon>
        <taxon>Bacillati</taxon>
        <taxon>Mycoplasmatota</taxon>
        <taxon>Mollicutes</taxon>
        <taxon>Mycoplasmataceae</taxon>
        <taxon>Mycoplasma</taxon>
    </lineage>
</organism>
<sequence>MIKNKTVVSETKDLYDLELLYKLSLKNNSEVEKDYKKVKKIFKNLDPKIDFKLNFTSENLPKKSISSEMSKFIEVNSKLELLDNVFTELFSQIYDSSFMENYSFESNDVKYLCGLLDLNTQEKDDDDSIIDLTKTTRVIVNQVKI</sequence>
<accession>A0A5B8JWR8</accession>
<evidence type="ECO:0000313" key="2">
    <source>
        <dbReference type="Proteomes" id="UP000318927"/>
    </source>
</evidence>
<dbReference type="Proteomes" id="UP000318927">
    <property type="component" value="Chromosome"/>
</dbReference>
<dbReference type="EMBL" id="CP042295">
    <property type="protein sequence ID" value="QDY86669.1"/>
    <property type="molecule type" value="Genomic_DNA"/>
</dbReference>
<dbReference type="KEGG" id="mans:FRW55_00605"/>
<proteinExistence type="predicted"/>
<dbReference type="OrthoDB" id="400410at2"/>
<reference evidence="1 2" key="1">
    <citation type="journal article" date="2019" name="Microbiol. Resour. Announc.">
        <title>Complete Genome Sequences of Three Mycoplasma anserisalpingitis (Mycoplasma sp. 1220) Strains.</title>
        <authorList>
            <person name="Grozner D."/>
            <person name="Forro B."/>
            <person name="Kovacs A.B."/>
            <person name="Marton S."/>
            <person name="Banyai K."/>
            <person name="Kreizinger Z."/>
            <person name="Sulyok K.M."/>
            <person name="Gyuranecz M."/>
        </authorList>
    </citation>
    <scope>NUCLEOTIDE SEQUENCE [LARGE SCALE GENOMIC DNA]</scope>
    <source>
        <strain evidence="1 2">ATCC:BAA-2147</strain>
    </source>
</reference>
<name>A0A5B8JWR8_9MOLU</name>
<dbReference type="AlphaFoldDB" id="A0A5B8JWR8"/>